<keyword evidence="7" id="KW-1185">Reference proteome</keyword>
<evidence type="ECO:0000256" key="1">
    <source>
        <dbReference type="ARBA" id="ARBA00004141"/>
    </source>
</evidence>
<gene>
    <name evidence="6" type="ORF">B0I36DRAFT_369547</name>
</gene>
<evidence type="ECO:0000259" key="5">
    <source>
        <dbReference type="Pfam" id="PF00324"/>
    </source>
</evidence>
<feature type="domain" description="Amino acid permease/ SLC12A" evidence="5">
    <location>
        <begin position="56"/>
        <end position="138"/>
    </location>
</feature>
<proteinExistence type="predicted"/>
<accession>A0A9P9BGE6</accession>
<dbReference type="Gene3D" id="1.20.1740.10">
    <property type="entry name" value="Amino acid/polyamine transporter I"/>
    <property type="match status" value="1"/>
</dbReference>
<name>A0A9P9BGE6_9PEZI</name>
<keyword evidence="2" id="KW-0812">Transmembrane</keyword>
<dbReference type="AlphaFoldDB" id="A0A9P9BGE6"/>
<dbReference type="Proteomes" id="UP000756346">
    <property type="component" value="Unassembled WGS sequence"/>
</dbReference>
<dbReference type="GO" id="GO:0016020">
    <property type="term" value="C:membrane"/>
    <property type="evidence" value="ECO:0007669"/>
    <property type="project" value="UniProtKB-SubCell"/>
</dbReference>
<comment type="subcellular location">
    <subcellularLocation>
        <location evidence="1">Membrane</location>
        <topology evidence="1">Multi-pass membrane protein</topology>
    </subcellularLocation>
</comment>
<evidence type="ECO:0000313" key="7">
    <source>
        <dbReference type="Proteomes" id="UP000756346"/>
    </source>
</evidence>
<dbReference type="EMBL" id="JAGTJQ010000013">
    <property type="protein sequence ID" value="KAH7014609.1"/>
    <property type="molecule type" value="Genomic_DNA"/>
</dbReference>
<evidence type="ECO:0000256" key="3">
    <source>
        <dbReference type="ARBA" id="ARBA00022989"/>
    </source>
</evidence>
<evidence type="ECO:0000313" key="6">
    <source>
        <dbReference type="EMBL" id="KAH7014609.1"/>
    </source>
</evidence>
<dbReference type="GeneID" id="70189342"/>
<comment type="caution">
    <text evidence="6">The sequence shown here is derived from an EMBL/GenBank/DDBJ whole genome shotgun (WGS) entry which is preliminary data.</text>
</comment>
<dbReference type="InterPro" id="IPR004841">
    <property type="entry name" value="AA-permease/SLC12A_dom"/>
</dbReference>
<keyword evidence="3" id="KW-1133">Transmembrane helix</keyword>
<protein>
    <recommendedName>
        <fullName evidence="5">Amino acid permease/ SLC12A domain-containing protein</fullName>
    </recommendedName>
</protein>
<reference evidence="6" key="1">
    <citation type="journal article" date="2021" name="Nat. Commun.">
        <title>Genetic determinants of endophytism in the Arabidopsis root mycobiome.</title>
        <authorList>
            <person name="Mesny F."/>
            <person name="Miyauchi S."/>
            <person name="Thiergart T."/>
            <person name="Pickel B."/>
            <person name="Atanasova L."/>
            <person name="Karlsson M."/>
            <person name="Huettel B."/>
            <person name="Barry K.W."/>
            <person name="Haridas S."/>
            <person name="Chen C."/>
            <person name="Bauer D."/>
            <person name="Andreopoulos W."/>
            <person name="Pangilinan J."/>
            <person name="LaButti K."/>
            <person name="Riley R."/>
            <person name="Lipzen A."/>
            <person name="Clum A."/>
            <person name="Drula E."/>
            <person name="Henrissat B."/>
            <person name="Kohler A."/>
            <person name="Grigoriev I.V."/>
            <person name="Martin F.M."/>
            <person name="Hacquard S."/>
        </authorList>
    </citation>
    <scope>NUCLEOTIDE SEQUENCE</scope>
    <source>
        <strain evidence="6">MPI-CAGE-CH-0230</strain>
    </source>
</reference>
<dbReference type="RefSeq" id="XP_046005576.1">
    <property type="nucleotide sequence ID" value="XM_046159796.1"/>
</dbReference>
<sequence length="152" mass="16820">MSATSIAAPVDEKKSDSASRSVNYAVCKGGPATVGGVAADRYVSQTDQYYCAQAAIMWANRYVNGHVGFTMGWDFYYTKTVICCAQISATTGMVQYWDPSINPAIIVFANLVLSFLLKVGGPSRYGEFEVWFFILKIFRVQVTLQAELNFHK</sequence>
<dbReference type="PANTHER" id="PTHR43341:SF39">
    <property type="entry name" value="AMINO ACID TRANSPORTER (EUROFUNG)-RELATED"/>
    <property type="match status" value="1"/>
</dbReference>
<dbReference type="PANTHER" id="PTHR43341">
    <property type="entry name" value="AMINO ACID PERMEASE"/>
    <property type="match status" value="1"/>
</dbReference>
<keyword evidence="4" id="KW-0472">Membrane</keyword>
<evidence type="ECO:0000256" key="4">
    <source>
        <dbReference type="ARBA" id="ARBA00023136"/>
    </source>
</evidence>
<dbReference type="Pfam" id="PF00324">
    <property type="entry name" value="AA_permease"/>
    <property type="match status" value="1"/>
</dbReference>
<evidence type="ECO:0000256" key="2">
    <source>
        <dbReference type="ARBA" id="ARBA00022692"/>
    </source>
</evidence>
<dbReference type="InterPro" id="IPR050524">
    <property type="entry name" value="APC_YAT"/>
</dbReference>
<organism evidence="6 7">
    <name type="scientific">Microdochium trichocladiopsis</name>
    <dbReference type="NCBI Taxonomy" id="1682393"/>
    <lineage>
        <taxon>Eukaryota</taxon>
        <taxon>Fungi</taxon>
        <taxon>Dikarya</taxon>
        <taxon>Ascomycota</taxon>
        <taxon>Pezizomycotina</taxon>
        <taxon>Sordariomycetes</taxon>
        <taxon>Xylariomycetidae</taxon>
        <taxon>Xylariales</taxon>
        <taxon>Microdochiaceae</taxon>
        <taxon>Microdochium</taxon>
    </lineage>
</organism>
<dbReference type="GO" id="GO:0015171">
    <property type="term" value="F:amino acid transmembrane transporter activity"/>
    <property type="evidence" value="ECO:0007669"/>
    <property type="project" value="TreeGrafter"/>
</dbReference>